<comment type="subcellular location">
    <subcellularLocation>
        <location evidence="1">Membrane</location>
    </subcellularLocation>
    <subcellularLocation>
        <location evidence="9">Mitochondrion membrane</location>
        <topology evidence="9">Multi-pass membrane protein</topology>
    </subcellularLocation>
</comment>
<evidence type="ECO:0000256" key="9">
    <source>
        <dbReference type="RuleBase" id="RU003640"/>
    </source>
</evidence>
<feature type="transmembrane region" description="Helical" evidence="9">
    <location>
        <begin position="87"/>
        <end position="108"/>
    </location>
</feature>
<keyword evidence="9" id="KW-0830">Ubiquinone</keyword>
<protein>
    <recommendedName>
        <fullName evidence="3 9">NADH-ubiquinone oxidoreductase chain 3</fullName>
        <ecNumber evidence="9">7.1.1.2</ecNumber>
    </recommendedName>
</protein>
<name>A0A3G8FWI3_9HYME</name>
<evidence type="ECO:0000256" key="4">
    <source>
        <dbReference type="ARBA" id="ARBA00022448"/>
    </source>
</evidence>
<keyword evidence="7 9" id="KW-0472">Membrane</keyword>
<evidence type="ECO:0000256" key="8">
    <source>
        <dbReference type="ARBA" id="ARBA00049551"/>
    </source>
</evidence>
<evidence type="ECO:0000313" key="10">
    <source>
        <dbReference type="EMBL" id="AZF99003.1"/>
    </source>
</evidence>
<comment type="catalytic activity">
    <reaction evidence="8 9">
        <text>a ubiquinone + NADH + 5 H(+)(in) = a ubiquinol + NAD(+) + 4 H(+)(out)</text>
        <dbReference type="Rhea" id="RHEA:29091"/>
        <dbReference type="Rhea" id="RHEA-COMP:9565"/>
        <dbReference type="Rhea" id="RHEA-COMP:9566"/>
        <dbReference type="ChEBI" id="CHEBI:15378"/>
        <dbReference type="ChEBI" id="CHEBI:16389"/>
        <dbReference type="ChEBI" id="CHEBI:17976"/>
        <dbReference type="ChEBI" id="CHEBI:57540"/>
        <dbReference type="ChEBI" id="CHEBI:57945"/>
        <dbReference type="EC" id="7.1.1.2"/>
    </reaction>
</comment>
<dbReference type="EC" id="7.1.1.2" evidence="9"/>
<dbReference type="PANTHER" id="PTHR11058">
    <property type="entry name" value="NADH-UBIQUINONE OXIDOREDUCTASE CHAIN 3"/>
    <property type="match status" value="1"/>
</dbReference>
<sequence>MLLMFFMSMLILIITMILFFISIFMNMKSFNSREKNSPFECGFDPIKSSRMNFSLQFFMFAMIFLIFDIEISILLPMSLCWKYSNMINWMISSMSSIIIIILGLYYEWNFGLLNWMK</sequence>
<keyword evidence="6 9" id="KW-1133">Transmembrane helix</keyword>
<keyword evidence="9" id="KW-0249">Electron transport</keyword>
<keyword evidence="9" id="KW-1278">Translocase</keyword>
<keyword evidence="5 9" id="KW-0812">Transmembrane</keyword>
<dbReference type="InterPro" id="IPR000440">
    <property type="entry name" value="NADH_UbQ/plastoQ_OxRdtase_su3"/>
</dbReference>
<gene>
    <name evidence="10" type="primary">ND3</name>
</gene>
<geneLocation type="mitochondrion" evidence="10"/>
<dbReference type="GO" id="GO:0031966">
    <property type="term" value="C:mitochondrial membrane"/>
    <property type="evidence" value="ECO:0007669"/>
    <property type="project" value="UniProtKB-SubCell"/>
</dbReference>
<dbReference type="GO" id="GO:0030964">
    <property type="term" value="C:NADH dehydrogenase complex"/>
    <property type="evidence" value="ECO:0007669"/>
    <property type="project" value="TreeGrafter"/>
</dbReference>
<evidence type="ECO:0000256" key="6">
    <source>
        <dbReference type="ARBA" id="ARBA00022989"/>
    </source>
</evidence>
<dbReference type="InterPro" id="IPR038430">
    <property type="entry name" value="NDAH_ubi_oxred_su3_sf"/>
</dbReference>
<dbReference type="GO" id="GO:0008137">
    <property type="term" value="F:NADH dehydrogenase (ubiquinone) activity"/>
    <property type="evidence" value="ECO:0007669"/>
    <property type="project" value="UniProtKB-UniRule"/>
</dbReference>
<feature type="transmembrane region" description="Helical" evidence="9">
    <location>
        <begin position="57"/>
        <end position="75"/>
    </location>
</feature>
<organism evidence="10">
    <name type="scientific">Megalodontes cephalotes</name>
    <dbReference type="NCBI Taxonomy" id="222801"/>
    <lineage>
        <taxon>Eukaryota</taxon>
        <taxon>Metazoa</taxon>
        <taxon>Ecdysozoa</taxon>
        <taxon>Arthropoda</taxon>
        <taxon>Hexapoda</taxon>
        <taxon>Insecta</taxon>
        <taxon>Pterygota</taxon>
        <taxon>Neoptera</taxon>
        <taxon>Endopterygota</taxon>
        <taxon>Hymenoptera</taxon>
        <taxon>Pamphilioidea</taxon>
        <taxon>Megalodontesidae</taxon>
        <taxon>Megalodontes</taxon>
    </lineage>
</organism>
<proteinExistence type="inferred from homology"/>
<evidence type="ECO:0000256" key="5">
    <source>
        <dbReference type="ARBA" id="ARBA00022692"/>
    </source>
</evidence>
<evidence type="ECO:0000256" key="3">
    <source>
        <dbReference type="ARBA" id="ARBA00021007"/>
    </source>
</evidence>
<dbReference type="PANTHER" id="PTHR11058:SF9">
    <property type="entry name" value="NADH-UBIQUINONE OXIDOREDUCTASE CHAIN 3"/>
    <property type="match status" value="1"/>
</dbReference>
<keyword evidence="4 9" id="KW-0813">Transport</keyword>
<feature type="transmembrane region" description="Helical" evidence="9">
    <location>
        <begin position="6"/>
        <end position="25"/>
    </location>
</feature>
<accession>A0A3G8FWI3</accession>
<keyword evidence="9" id="KW-0679">Respiratory chain</keyword>
<comment type="similarity">
    <text evidence="2 9">Belongs to the complex I subunit 3 family.</text>
</comment>
<keyword evidence="9" id="KW-0520">NAD</keyword>
<dbReference type="Pfam" id="PF00507">
    <property type="entry name" value="Oxidored_q4"/>
    <property type="match status" value="1"/>
</dbReference>
<dbReference type="AlphaFoldDB" id="A0A3G8FWI3"/>
<comment type="function">
    <text evidence="9">Core subunit of the mitochondrial membrane respiratory chain NADH dehydrogenase (Complex I) which catalyzes electron transfer from NADH through the respiratory chain, using ubiquinone as an electron acceptor. Essential for the catalytic activity of complex I.</text>
</comment>
<evidence type="ECO:0000256" key="1">
    <source>
        <dbReference type="ARBA" id="ARBA00004370"/>
    </source>
</evidence>
<keyword evidence="9 10" id="KW-0496">Mitochondrion</keyword>
<dbReference type="EMBL" id="MH577058">
    <property type="protein sequence ID" value="AZF99003.1"/>
    <property type="molecule type" value="Genomic_DNA"/>
</dbReference>
<evidence type="ECO:0000256" key="2">
    <source>
        <dbReference type="ARBA" id="ARBA00008472"/>
    </source>
</evidence>
<reference evidence="10" key="1">
    <citation type="journal article" date="2018" name="Int. J. Biol. Macromol.">
        <title>The first mitogenomes of the superfamily Pamphilioidea (Hymenoptera: Symphyta): Mitogenome architecture and phylogenetic inference.</title>
        <authorList>
            <person name="Niu G."/>
            <person name="Korkmaz E.M."/>
            <person name="Dogan O."/>
            <person name="Zhang Y."/>
            <person name="Aydemir M.N."/>
            <person name="Budak M."/>
            <person name="Du S."/>
            <person name="Basibuyuk H.H."/>
            <person name="Wei M."/>
        </authorList>
    </citation>
    <scope>NUCLEOTIDE SEQUENCE</scope>
</reference>
<evidence type="ECO:0000256" key="7">
    <source>
        <dbReference type="ARBA" id="ARBA00023136"/>
    </source>
</evidence>
<dbReference type="Gene3D" id="1.20.58.1610">
    <property type="entry name" value="NADH:ubiquinone/plastoquinone oxidoreductase, chain 3"/>
    <property type="match status" value="1"/>
</dbReference>